<keyword evidence="1" id="KW-1133">Transmembrane helix</keyword>
<evidence type="ECO:0000313" key="3">
    <source>
        <dbReference type="Proteomes" id="UP000228952"/>
    </source>
</evidence>
<name>A0A2M7W184_9BACT</name>
<gene>
    <name evidence="2" type="ORF">COX64_03735</name>
</gene>
<evidence type="ECO:0000313" key="2">
    <source>
        <dbReference type="EMBL" id="PJA13030.1"/>
    </source>
</evidence>
<dbReference type="Proteomes" id="UP000228952">
    <property type="component" value="Unassembled WGS sequence"/>
</dbReference>
<proteinExistence type="predicted"/>
<dbReference type="EMBL" id="PFQB01000098">
    <property type="protein sequence ID" value="PJA13030.1"/>
    <property type="molecule type" value="Genomic_DNA"/>
</dbReference>
<reference evidence="3" key="1">
    <citation type="submission" date="2017-09" db="EMBL/GenBank/DDBJ databases">
        <title>Depth-based differentiation of microbial function through sediment-hosted aquifers and enrichment of novel symbionts in the deep terrestrial subsurface.</title>
        <authorList>
            <person name="Probst A.J."/>
            <person name="Ladd B."/>
            <person name="Jarett J.K."/>
            <person name="Geller-Mcgrath D.E."/>
            <person name="Sieber C.M.K."/>
            <person name="Emerson J.B."/>
            <person name="Anantharaman K."/>
            <person name="Thomas B.C."/>
            <person name="Malmstrom R."/>
            <person name="Stieglmeier M."/>
            <person name="Klingl A."/>
            <person name="Woyke T."/>
            <person name="Ryan C.M."/>
            <person name="Banfield J.F."/>
        </authorList>
    </citation>
    <scope>NUCLEOTIDE SEQUENCE [LARGE SCALE GENOMIC DNA]</scope>
</reference>
<keyword evidence="1" id="KW-0812">Transmembrane</keyword>
<accession>A0A2M7W184</accession>
<evidence type="ECO:0000256" key="1">
    <source>
        <dbReference type="SAM" id="Phobius"/>
    </source>
</evidence>
<keyword evidence="1" id="KW-0472">Membrane</keyword>
<protein>
    <submittedName>
        <fullName evidence="2">Uncharacterized protein</fullName>
    </submittedName>
</protein>
<comment type="caution">
    <text evidence="2">The sequence shown here is derived from an EMBL/GenBank/DDBJ whole genome shotgun (WGS) entry which is preliminary data.</text>
</comment>
<sequence>MKSTSIQPFLLPAAIVISALVLGWAIYSNSMQKAIPQGGTPIPTASATPIPTTPVITATVKVTLAPTTVAPTPTISDSVLLKAAVLAKSGIPANKFEFSIGKNLGTMASGSVRNTDDMGGAAWFAGKKNGTWKVSYIGQGVPTCAEIADFPYPTTWLSHCLNASGDTIAR</sequence>
<dbReference type="AlphaFoldDB" id="A0A2M7W184"/>
<organism evidence="2 3">
    <name type="scientific">Candidatus Dojkabacteria bacterium CG_4_10_14_0_2_um_filter_Dojkabacteria_WS6_41_15</name>
    <dbReference type="NCBI Taxonomy" id="2014249"/>
    <lineage>
        <taxon>Bacteria</taxon>
        <taxon>Candidatus Dojkabacteria</taxon>
    </lineage>
</organism>
<feature type="transmembrane region" description="Helical" evidence="1">
    <location>
        <begin position="6"/>
        <end position="27"/>
    </location>
</feature>